<gene>
    <name evidence="2" type="ORF">FMOSSE_LOCUS3072</name>
</gene>
<comment type="caution">
    <text evidence="2">The sequence shown here is derived from an EMBL/GenBank/DDBJ whole genome shotgun (WGS) entry which is preliminary data.</text>
</comment>
<feature type="region of interest" description="Disordered" evidence="1">
    <location>
        <begin position="715"/>
        <end position="735"/>
    </location>
</feature>
<accession>A0A9N8ZDD7</accession>
<evidence type="ECO:0000313" key="2">
    <source>
        <dbReference type="EMBL" id="CAG8481972.1"/>
    </source>
</evidence>
<name>A0A9N8ZDD7_FUNMO</name>
<feature type="compositionally biased region" description="Acidic residues" evidence="1">
    <location>
        <begin position="718"/>
        <end position="728"/>
    </location>
</feature>
<protein>
    <submittedName>
        <fullName evidence="2">5792_t:CDS:1</fullName>
    </submittedName>
</protein>
<sequence>MKENIPTVKVSDSPPVIYNIVSYYDNTLVVHIIRTDLLSPKEVGKLWLDKYLSIRTVYPNGSVIPLDIQLDIQDFNFCILYINGIQASPIRIYPIRSNFLIVTYSETTNLTDPFSYTDWAMIVDLNGNIYSKISFGSSYVDVATNQWLPGKAVIFLNSNPDNGFLRMTPMTNTTNASCEQYEVHINTVIPMVDEYGHATKRDPTVFYQTPISGLSFTDIDCDVSYVGIGQCCIVTGVFIIRAVIKKFYLKIDFLSNGTVIKVLPLMSDLQTNPLIEQYNIEALPYGGYLLSGIGTDDSGISAQVGEKLNWTLFTIELKKFEIERDHGYSNFHIDSTYPHINEIIELNTESLAIKYFNAVELSDGHIKIFHENGKLRQTILRINNAFVTQSVDGDSTTVIVKLLESTLNLPGSKYYVTIDNNFVKSRVYQEPLYGVKEHVWSFTTPKEEDFSGSVSGQIRLTAEGTVHFESLNENDRKMFFANLIRELADAIPVSYDRVTTNERNETDASTPQKQFLLPINILNDKTRKEIAVNLASRDLDLLIRNKHITAIGSGEYSKYLDDSYGYKLPKRKNADAKNTAIFQLVIVIFDIIMDIAFCIKVAKRVEKLFIPREKHKVFLEWSRENKYVVDLFTVLAGSEVEVLTVLESNIWNFDFFNAKFSKEGLSGMFLGSCFNVIFEDIPQLFIQIGRCYSFRDHGKTICGITDNVKKSNAQSNEMYDENSVENSDENVSFIE</sequence>
<dbReference type="Proteomes" id="UP000789375">
    <property type="component" value="Unassembled WGS sequence"/>
</dbReference>
<proteinExistence type="predicted"/>
<keyword evidence="3" id="KW-1185">Reference proteome</keyword>
<evidence type="ECO:0000256" key="1">
    <source>
        <dbReference type="SAM" id="MobiDB-lite"/>
    </source>
</evidence>
<dbReference type="EMBL" id="CAJVPP010000431">
    <property type="protein sequence ID" value="CAG8481972.1"/>
    <property type="molecule type" value="Genomic_DNA"/>
</dbReference>
<evidence type="ECO:0000313" key="3">
    <source>
        <dbReference type="Proteomes" id="UP000789375"/>
    </source>
</evidence>
<organism evidence="2 3">
    <name type="scientific">Funneliformis mosseae</name>
    <name type="common">Endomycorrhizal fungus</name>
    <name type="synonym">Glomus mosseae</name>
    <dbReference type="NCBI Taxonomy" id="27381"/>
    <lineage>
        <taxon>Eukaryota</taxon>
        <taxon>Fungi</taxon>
        <taxon>Fungi incertae sedis</taxon>
        <taxon>Mucoromycota</taxon>
        <taxon>Glomeromycotina</taxon>
        <taxon>Glomeromycetes</taxon>
        <taxon>Glomerales</taxon>
        <taxon>Glomeraceae</taxon>
        <taxon>Funneliformis</taxon>
    </lineage>
</organism>
<reference evidence="2" key="1">
    <citation type="submission" date="2021-06" db="EMBL/GenBank/DDBJ databases">
        <authorList>
            <person name="Kallberg Y."/>
            <person name="Tangrot J."/>
            <person name="Rosling A."/>
        </authorList>
    </citation>
    <scope>NUCLEOTIDE SEQUENCE</scope>
    <source>
        <strain evidence="2">87-6 pot B 2015</strain>
    </source>
</reference>
<dbReference type="AlphaFoldDB" id="A0A9N8ZDD7"/>